<evidence type="ECO:0008006" key="4">
    <source>
        <dbReference type="Google" id="ProtNLM"/>
    </source>
</evidence>
<feature type="transmembrane region" description="Helical" evidence="1">
    <location>
        <begin position="37"/>
        <end position="61"/>
    </location>
</feature>
<comment type="caution">
    <text evidence="2">The sequence shown here is derived from an EMBL/GenBank/DDBJ whole genome shotgun (WGS) entry which is preliminary data.</text>
</comment>
<proteinExistence type="predicted"/>
<evidence type="ECO:0000313" key="3">
    <source>
        <dbReference type="Proteomes" id="UP000279422"/>
    </source>
</evidence>
<dbReference type="Proteomes" id="UP000279422">
    <property type="component" value="Unassembled WGS sequence"/>
</dbReference>
<feature type="transmembrane region" description="Helical" evidence="1">
    <location>
        <begin position="163"/>
        <end position="187"/>
    </location>
</feature>
<keyword evidence="1" id="KW-1133">Transmembrane helix</keyword>
<evidence type="ECO:0000256" key="1">
    <source>
        <dbReference type="SAM" id="Phobius"/>
    </source>
</evidence>
<gene>
    <name evidence="2" type="ORF">DRJ00_02870</name>
</gene>
<protein>
    <recommendedName>
        <fullName evidence="4">YhfC family intramembrane metalloprotease</fullName>
    </recommendedName>
</protein>
<dbReference type="InterPro" id="IPR011397">
    <property type="entry name" value="YhfC"/>
</dbReference>
<reference evidence="2 3" key="1">
    <citation type="submission" date="2018-06" db="EMBL/GenBank/DDBJ databases">
        <title>Extensive metabolic versatility and redundancy in microbially diverse, dynamic hydrothermal sediments.</title>
        <authorList>
            <person name="Dombrowski N."/>
            <person name="Teske A."/>
            <person name="Baker B.J."/>
        </authorList>
    </citation>
    <scope>NUCLEOTIDE SEQUENCE [LARGE SCALE GENOMIC DNA]</scope>
    <source>
        <strain evidence="2">B47_G16</strain>
    </source>
</reference>
<sequence length="253" mass="28691">MEETMMKLNPLFIASGLGMITVGVFFIAYWKKRTKVGYLPFLLGALVWMVSVGLKFAWAIPINKRLLNLLVSALGPSSGNLMFWIYVGLLTGIFECGITYLFVRYSKVRKYEYNQAISFGVGFGSIEAILLGVVSLYSVTLALLRPDLLPPEVLSAMRSQNLLVIPAPIVERFFTVLIHIFSSILIFCSIKNKIFSLFWLSFVYKTVIDAIAAWAQLSFNVNVLSHLWTVELIVVIYGIIGFYGIKWIKNRYW</sequence>
<dbReference type="Pfam" id="PF10086">
    <property type="entry name" value="YhfC"/>
    <property type="match status" value="1"/>
</dbReference>
<evidence type="ECO:0000313" key="2">
    <source>
        <dbReference type="EMBL" id="RLE09975.1"/>
    </source>
</evidence>
<dbReference type="EMBL" id="QMPZ01000022">
    <property type="protein sequence ID" value="RLE09975.1"/>
    <property type="molecule type" value="Genomic_DNA"/>
</dbReference>
<feature type="transmembrane region" description="Helical" evidence="1">
    <location>
        <begin position="115"/>
        <end position="143"/>
    </location>
</feature>
<feature type="transmembrane region" description="Helical" evidence="1">
    <location>
        <begin position="12"/>
        <end position="30"/>
    </location>
</feature>
<name>A0A497E4M8_UNCAE</name>
<feature type="transmembrane region" description="Helical" evidence="1">
    <location>
        <begin position="81"/>
        <end position="103"/>
    </location>
</feature>
<keyword evidence="1" id="KW-0812">Transmembrane</keyword>
<keyword evidence="1" id="KW-0472">Membrane</keyword>
<feature type="transmembrane region" description="Helical" evidence="1">
    <location>
        <begin position="227"/>
        <end position="245"/>
    </location>
</feature>
<dbReference type="AlphaFoldDB" id="A0A497E4M8"/>
<feature type="transmembrane region" description="Helical" evidence="1">
    <location>
        <begin position="194"/>
        <end position="215"/>
    </location>
</feature>
<organism evidence="2 3">
    <name type="scientific">Aerophobetes bacterium</name>
    <dbReference type="NCBI Taxonomy" id="2030807"/>
    <lineage>
        <taxon>Bacteria</taxon>
        <taxon>Candidatus Aerophobota</taxon>
    </lineage>
</organism>
<accession>A0A497E4M8</accession>